<feature type="compositionally biased region" description="Polar residues" evidence="1">
    <location>
        <begin position="48"/>
        <end position="59"/>
    </location>
</feature>
<keyword evidence="4" id="KW-1185">Reference proteome</keyword>
<evidence type="ECO:0000313" key="2">
    <source>
        <dbReference type="EMBL" id="GBN51202.1"/>
    </source>
</evidence>
<sequence length="134" mass="15604">MAGLLYPILALRIRPFNFQPIHLGGSFMVAPNRRSLRYAPPPAFKTGSPPQTDSQSHSPSPMCGFRVRERALLPFFRIAFQFHDRMRQMENERHWISKLFDHNSPILIGYSHWRRVLVRGAPNDMERSHHECPA</sequence>
<dbReference type="EMBL" id="BGPR01215454">
    <property type="protein sequence ID" value="GBN51202.1"/>
    <property type="molecule type" value="Genomic_DNA"/>
</dbReference>
<reference evidence="3 4" key="1">
    <citation type="journal article" date="2019" name="Sci. Rep.">
        <title>Orb-weaving spider Araneus ventricosus genome elucidates the spidroin gene catalogue.</title>
        <authorList>
            <person name="Kono N."/>
            <person name="Nakamura H."/>
            <person name="Ohtoshi R."/>
            <person name="Moran D.A.P."/>
            <person name="Shinohara A."/>
            <person name="Yoshida Y."/>
            <person name="Fujiwara M."/>
            <person name="Mori M."/>
            <person name="Tomita M."/>
            <person name="Arakawa K."/>
        </authorList>
    </citation>
    <scope>NUCLEOTIDE SEQUENCE [LARGE SCALE GENOMIC DNA]</scope>
</reference>
<name>A0A4Y2PL35_ARAVE</name>
<gene>
    <name evidence="2" type="ORF">AVEN_12072_1</name>
    <name evidence="3" type="ORF">AVEN_49595_1</name>
</gene>
<feature type="region of interest" description="Disordered" evidence="1">
    <location>
        <begin position="39"/>
        <end position="61"/>
    </location>
</feature>
<organism evidence="3 4">
    <name type="scientific">Araneus ventricosus</name>
    <name type="common">Orbweaver spider</name>
    <name type="synonym">Epeira ventricosa</name>
    <dbReference type="NCBI Taxonomy" id="182803"/>
    <lineage>
        <taxon>Eukaryota</taxon>
        <taxon>Metazoa</taxon>
        <taxon>Ecdysozoa</taxon>
        <taxon>Arthropoda</taxon>
        <taxon>Chelicerata</taxon>
        <taxon>Arachnida</taxon>
        <taxon>Araneae</taxon>
        <taxon>Araneomorphae</taxon>
        <taxon>Entelegynae</taxon>
        <taxon>Araneoidea</taxon>
        <taxon>Araneidae</taxon>
        <taxon>Araneus</taxon>
    </lineage>
</organism>
<protein>
    <submittedName>
        <fullName evidence="3">Uncharacterized protein</fullName>
    </submittedName>
</protein>
<dbReference type="AlphaFoldDB" id="A0A4Y2PL35"/>
<comment type="caution">
    <text evidence="3">The sequence shown here is derived from an EMBL/GenBank/DDBJ whole genome shotgun (WGS) entry which is preliminary data.</text>
</comment>
<dbReference type="Proteomes" id="UP000499080">
    <property type="component" value="Unassembled WGS sequence"/>
</dbReference>
<evidence type="ECO:0000313" key="4">
    <source>
        <dbReference type="Proteomes" id="UP000499080"/>
    </source>
</evidence>
<proteinExistence type="predicted"/>
<accession>A0A4Y2PL35</accession>
<dbReference type="EMBL" id="BGPR01215463">
    <property type="protein sequence ID" value="GBN51220.1"/>
    <property type="molecule type" value="Genomic_DNA"/>
</dbReference>
<evidence type="ECO:0000313" key="3">
    <source>
        <dbReference type="EMBL" id="GBN51220.1"/>
    </source>
</evidence>
<evidence type="ECO:0000256" key="1">
    <source>
        <dbReference type="SAM" id="MobiDB-lite"/>
    </source>
</evidence>